<name>A0A562ISJ4_9ACTN</name>
<protein>
    <submittedName>
        <fullName evidence="1">Transcriptional regulator, AbiEi antitoxin, Type IV TA system</fullName>
    </submittedName>
</protein>
<sequence length="291" mass="31415">MVAPAHRPPALRGRVFRGTTAVRAGLVTRRQLDSSPWHRLFRDVYACADLAVTHELRAVAAASVLLPGAVVTGASAAVLWRLDAAGPDDDVELTVPPGTPARAVSGLRVRRARIRPEDLTRRRGVPVTTPERTAVSLGAERPLDEAVVLIDQFAAAGLVDLGDVRAMAAATTGRGCRRARDAAALADGLAGSPQETRLRLLVHRSGLPLPVAQHPVHDGRVFVARVDFAWPAQRLALEYDGLWHAEPGQFAADRRRLNRLLAAGWRVLFVTAADLHRPDRLIARIAAELAR</sequence>
<accession>A0A562ISJ4</accession>
<dbReference type="Gene3D" id="3.40.960.10">
    <property type="entry name" value="VSR Endonuclease"/>
    <property type="match status" value="1"/>
</dbReference>
<comment type="caution">
    <text evidence="1">The sequence shown here is derived from an EMBL/GenBank/DDBJ whole genome shotgun (WGS) entry which is preliminary data.</text>
</comment>
<dbReference type="AlphaFoldDB" id="A0A562ISJ4"/>
<keyword evidence="2" id="KW-1185">Reference proteome</keyword>
<gene>
    <name evidence="1" type="ORF">JD78_02529</name>
</gene>
<organism evidence="1 2">
    <name type="scientific">Modestobacter roseus</name>
    <dbReference type="NCBI Taxonomy" id="1181884"/>
    <lineage>
        <taxon>Bacteria</taxon>
        <taxon>Bacillati</taxon>
        <taxon>Actinomycetota</taxon>
        <taxon>Actinomycetes</taxon>
        <taxon>Geodermatophilales</taxon>
        <taxon>Geodermatophilaceae</taxon>
        <taxon>Modestobacter</taxon>
    </lineage>
</organism>
<reference evidence="1 2" key="1">
    <citation type="submission" date="2019-07" db="EMBL/GenBank/DDBJ databases">
        <title>R&amp;d 2014.</title>
        <authorList>
            <person name="Klenk H.-P."/>
        </authorList>
    </citation>
    <scope>NUCLEOTIDE SEQUENCE [LARGE SCALE GENOMIC DNA]</scope>
    <source>
        <strain evidence="1 2">DSM 45764</strain>
    </source>
</reference>
<dbReference type="SUPFAM" id="SSF52980">
    <property type="entry name" value="Restriction endonuclease-like"/>
    <property type="match status" value="1"/>
</dbReference>
<dbReference type="OrthoDB" id="5517693at2"/>
<evidence type="ECO:0000313" key="1">
    <source>
        <dbReference type="EMBL" id="TWH73997.1"/>
    </source>
</evidence>
<evidence type="ECO:0000313" key="2">
    <source>
        <dbReference type="Proteomes" id="UP000321490"/>
    </source>
</evidence>
<dbReference type="EMBL" id="VLKF01000001">
    <property type="protein sequence ID" value="TWH73997.1"/>
    <property type="molecule type" value="Genomic_DNA"/>
</dbReference>
<dbReference type="RefSeq" id="WP_153360145.1">
    <property type="nucleotide sequence ID" value="NZ_ML762492.1"/>
</dbReference>
<dbReference type="InterPro" id="IPR011335">
    <property type="entry name" value="Restrct_endonuc-II-like"/>
</dbReference>
<proteinExistence type="predicted"/>
<dbReference type="Proteomes" id="UP000321490">
    <property type="component" value="Unassembled WGS sequence"/>
</dbReference>